<dbReference type="AlphaFoldDB" id="A0A4C1XFN2"/>
<dbReference type="EMBL" id="BGZK01000835">
    <property type="protein sequence ID" value="GBP62228.1"/>
    <property type="molecule type" value="Genomic_DNA"/>
</dbReference>
<comment type="caution">
    <text evidence="1">The sequence shown here is derived from an EMBL/GenBank/DDBJ whole genome shotgun (WGS) entry which is preliminary data.</text>
</comment>
<name>A0A4C1XFN2_EUMVA</name>
<organism evidence="1 2">
    <name type="scientific">Eumeta variegata</name>
    <name type="common">Bagworm moth</name>
    <name type="synonym">Eumeta japonica</name>
    <dbReference type="NCBI Taxonomy" id="151549"/>
    <lineage>
        <taxon>Eukaryota</taxon>
        <taxon>Metazoa</taxon>
        <taxon>Ecdysozoa</taxon>
        <taxon>Arthropoda</taxon>
        <taxon>Hexapoda</taxon>
        <taxon>Insecta</taxon>
        <taxon>Pterygota</taxon>
        <taxon>Neoptera</taxon>
        <taxon>Endopterygota</taxon>
        <taxon>Lepidoptera</taxon>
        <taxon>Glossata</taxon>
        <taxon>Ditrysia</taxon>
        <taxon>Tineoidea</taxon>
        <taxon>Psychidae</taxon>
        <taxon>Oiketicinae</taxon>
        <taxon>Eumeta</taxon>
    </lineage>
</organism>
<accession>A0A4C1XFN2</accession>
<reference evidence="1 2" key="1">
    <citation type="journal article" date="2019" name="Commun. Biol.">
        <title>The bagworm genome reveals a unique fibroin gene that provides high tensile strength.</title>
        <authorList>
            <person name="Kono N."/>
            <person name="Nakamura H."/>
            <person name="Ohtoshi R."/>
            <person name="Tomita M."/>
            <person name="Numata K."/>
            <person name="Arakawa K."/>
        </authorList>
    </citation>
    <scope>NUCLEOTIDE SEQUENCE [LARGE SCALE GENOMIC DNA]</scope>
</reference>
<evidence type="ECO:0000313" key="2">
    <source>
        <dbReference type="Proteomes" id="UP000299102"/>
    </source>
</evidence>
<gene>
    <name evidence="1" type="ORF">EVAR_38230_1</name>
</gene>
<protein>
    <submittedName>
        <fullName evidence="1">Uncharacterized protein</fullName>
    </submittedName>
</protein>
<dbReference type="Proteomes" id="UP000299102">
    <property type="component" value="Unassembled WGS sequence"/>
</dbReference>
<sequence length="102" mass="12208">MGPVTHKIEINRQNSALACDGNGPRGYHPPVIFLPELCFLLRRNESYKKGYVLRNTLVMYNQTALAFSSLGRMYRRIRYRDLYVDEKNCIIKLWYQNMRYKR</sequence>
<keyword evidence="2" id="KW-1185">Reference proteome</keyword>
<evidence type="ECO:0000313" key="1">
    <source>
        <dbReference type="EMBL" id="GBP62228.1"/>
    </source>
</evidence>
<proteinExistence type="predicted"/>